<comment type="caution">
    <text evidence="3">The sequence shown here is derived from an EMBL/GenBank/DDBJ whole genome shotgun (WGS) entry which is preliminary data.</text>
</comment>
<evidence type="ECO:0000313" key="4">
    <source>
        <dbReference type="Proteomes" id="UP000663866"/>
    </source>
</evidence>
<evidence type="ECO:0000313" key="3">
    <source>
        <dbReference type="EMBL" id="CAF4458771.1"/>
    </source>
</evidence>
<name>A0A820SS67_9BILA</name>
<feature type="region of interest" description="Disordered" evidence="1">
    <location>
        <begin position="1"/>
        <end position="20"/>
    </location>
</feature>
<keyword evidence="4" id="KW-1185">Reference proteome</keyword>
<feature type="non-terminal residue" evidence="3">
    <location>
        <position position="1"/>
    </location>
</feature>
<evidence type="ECO:0000256" key="1">
    <source>
        <dbReference type="SAM" id="MobiDB-lite"/>
    </source>
</evidence>
<reference evidence="3" key="1">
    <citation type="submission" date="2021-02" db="EMBL/GenBank/DDBJ databases">
        <authorList>
            <person name="Nowell W R."/>
        </authorList>
    </citation>
    <scope>NUCLEOTIDE SEQUENCE</scope>
</reference>
<organism evidence="3 4">
    <name type="scientific">Rotaria magnacalcarata</name>
    <dbReference type="NCBI Taxonomy" id="392030"/>
    <lineage>
        <taxon>Eukaryota</taxon>
        <taxon>Metazoa</taxon>
        <taxon>Spiralia</taxon>
        <taxon>Gnathifera</taxon>
        <taxon>Rotifera</taxon>
        <taxon>Eurotatoria</taxon>
        <taxon>Bdelloidea</taxon>
        <taxon>Philodinida</taxon>
        <taxon>Philodinidae</taxon>
        <taxon>Rotaria</taxon>
    </lineage>
</organism>
<accession>A0A820SS67</accession>
<evidence type="ECO:0000259" key="2">
    <source>
        <dbReference type="Pfam" id="PF14075"/>
    </source>
</evidence>
<dbReference type="InterPro" id="IPR026947">
    <property type="entry name" value="UBN_middle_dom"/>
</dbReference>
<dbReference type="AlphaFoldDB" id="A0A820SS67"/>
<gene>
    <name evidence="3" type="ORF">OVN521_LOCUS38314</name>
</gene>
<protein>
    <recommendedName>
        <fullName evidence="2">Ubinuclein middle domain-containing protein</fullName>
    </recommendedName>
</protein>
<dbReference type="Pfam" id="PF14075">
    <property type="entry name" value="UBN_AB"/>
    <property type="match status" value="1"/>
</dbReference>
<sequence>SISELETVSLTTKTDDQINNNKPVEESVKKIKKVNETTNEQLAQNLTSYVLPNEMDTDIKPAIEKLAKSILSDSTSTNIQKKVERLFESTVCRELLDLIKKLHRHTNANRQLVFDILSSKIGISTLLLVTRGRLLLLNDYEPLTTSKSLNELKEKLKLEINRSLESHIQAHNEAIKEWQKKMVENPSKEKYRGPRKNFRLYKTINELIIRCIDRKLETMTILDSDSLELFIHDHIVPLWEKPGWMTAKYVFIFS</sequence>
<dbReference type="Proteomes" id="UP000663866">
    <property type="component" value="Unassembled WGS sequence"/>
</dbReference>
<feature type="domain" description="Ubinuclein middle" evidence="2">
    <location>
        <begin position="51"/>
        <end position="248"/>
    </location>
</feature>
<proteinExistence type="predicted"/>
<dbReference type="EMBL" id="CAJOBG010047324">
    <property type="protein sequence ID" value="CAF4458771.1"/>
    <property type="molecule type" value="Genomic_DNA"/>
</dbReference>